<dbReference type="GO" id="GO:0045892">
    <property type="term" value="P:negative regulation of DNA-templated transcription"/>
    <property type="evidence" value="ECO:0007669"/>
    <property type="project" value="TreeGrafter"/>
</dbReference>
<dbReference type="InterPro" id="IPR000524">
    <property type="entry name" value="Tscrpt_reg_HTH_GntR"/>
</dbReference>
<dbReference type="PROSITE" id="PS50949">
    <property type="entry name" value="HTH_GNTR"/>
    <property type="match status" value="1"/>
</dbReference>
<evidence type="ECO:0000256" key="2">
    <source>
        <dbReference type="ARBA" id="ARBA00023125"/>
    </source>
</evidence>
<dbReference type="FunFam" id="1.10.10.10:FF:000079">
    <property type="entry name" value="GntR family transcriptional regulator"/>
    <property type="match status" value="1"/>
</dbReference>
<dbReference type="Gene3D" id="1.10.10.10">
    <property type="entry name" value="Winged helix-like DNA-binding domain superfamily/Winged helix DNA-binding domain"/>
    <property type="match status" value="1"/>
</dbReference>
<dbReference type="CDD" id="cd07377">
    <property type="entry name" value="WHTH_GntR"/>
    <property type="match status" value="1"/>
</dbReference>
<protein>
    <submittedName>
        <fullName evidence="5">GntR family transcriptional regulator</fullName>
    </submittedName>
</protein>
<feature type="non-terminal residue" evidence="5">
    <location>
        <position position="136"/>
    </location>
</feature>
<dbReference type="SUPFAM" id="SSF46785">
    <property type="entry name" value="Winged helix' DNA-binding domain"/>
    <property type="match status" value="1"/>
</dbReference>
<gene>
    <name evidence="5" type="ORF">EVB02_00355</name>
</gene>
<feature type="domain" description="HTH gntR-type" evidence="4">
    <location>
        <begin position="3"/>
        <end position="71"/>
    </location>
</feature>
<evidence type="ECO:0000256" key="1">
    <source>
        <dbReference type="ARBA" id="ARBA00023015"/>
    </source>
</evidence>
<proteinExistence type="predicted"/>
<name>A0A520LQ33_9GAMM</name>
<evidence type="ECO:0000256" key="3">
    <source>
        <dbReference type="ARBA" id="ARBA00023163"/>
    </source>
</evidence>
<dbReference type="InterPro" id="IPR050679">
    <property type="entry name" value="Bact_HTH_transcr_reg"/>
</dbReference>
<keyword evidence="1" id="KW-0805">Transcription regulation</keyword>
<dbReference type="InterPro" id="IPR036388">
    <property type="entry name" value="WH-like_DNA-bd_sf"/>
</dbReference>
<dbReference type="PANTHER" id="PTHR44846">
    <property type="entry name" value="MANNOSYL-D-GLYCERATE TRANSPORT/METABOLISM SYSTEM REPRESSOR MNGR-RELATED"/>
    <property type="match status" value="1"/>
</dbReference>
<dbReference type="SMART" id="SM00345">
    <property type="entry name" value="HTH_GNTR"/>
    <property type="match status" value="1"/>
</dbReference>
<dbReference type="Proteomes" id="UP000318148">
    <property type="component" value="Unassembled WGS sequence"/>
</dbReference>
<dbReference type="PANTHER" id="PTHR44846:SF1">
    <property type="entry name" value="MANNOSYL-D-GLYCERATE TRANSPORT_METABOLISM SYSTEM REPRESSOR MNGR-RELATED"/>
    <property type="match status" value="1"/>
</dbReference>
<evidence type="ECO:0000259" key="4">
    <source>
        <dbReference type="PROSITE" id="PS50949"/>
    </source>
</evidence>
<comment type="caution">
    <text evidence="5">The sequence shown here is derived from an EMBL/GenBank/DDBJ whole genome shotgun (WGS) entry which is preliminary data.</text>
</comment>
<dbReference type="EMBL" id="SHBO01000002">
    <property type="protein sequence ID" value="RZO08694.1"/>
    <property type="molecule type" value="Genomic_DNA"/>
</dbReference>
<evidence type="ECO:0000313" key="5">
    <source>
        <dbReference type="EMBL" id="RZO08694.1"/>
    </source>
</evidence>
<evidence type="ECO:0000313" key="6">
    <source>
        <dbReference type="Proteomes" id="UP000318148"/>
    </source>
</evidence>
<dbReference type="GO" id="GO:0003677">
    <property type="term" value="F:DNA binding"/>
    <property type="evidence" value="ECO:0007669"/>
    <property type="project" value="UniProtKB-KW"/>
</dbReference>
<organism evidence="5 6">
    <name type="scientific">SAR92 clade bacterium</name>
    <dbReference type="NCBI Taxonomy" id="2315479"/>
    <lineage>
        <taxon>Bacteria</taxon>
        <taxon>Pseudomonadati</taxon>
        <taxon>Pseudomonadota</taxon>
        <taxon>Gammaproteobacteria</taxon>
        <taxon>Cellvibrionales</taxon>
        <taxon>Porticoccaceae</taxon>
        <taxon>SAR92 clade</taxon>
    </lineage>
</organism>
<keyword evidence="3" id="KW-0804">Transcription</keyword>
<dbReference type="PRINTS" id="PR00035">
    <property type="entry name" value="HTHGNTR"/>
</dbReference>
<dbReference type="GO" id="GO:0003700">
    <property type="term" value="F:DNA-binding transcription factor activity"/>
    <property type="evidence" value="ECO:0007669"/>
    <property type="project" value="InterPro"/>
</dbReference>
<sequence>MQTPRYLVIKQFIENKINSGLWKPGSRVPSEAELTLEFAVSRMTARRALSELDNDGLISRSAGKGSFVSSKSEGFTKITLPKVDNDFLANSDTYFRILALDTVMSDFETMRDMRVNEEEEIAKGVFLFFNQKTPIK</sequence>
<keyword evidence="2" id="KW-0238">DNA-binding</keyword>
<reference evidence="5 6" key="1">
    <citation type="submission" date="2019-02" db="EMBL/GenBank/DDBJ databases">
        <title>Prokaryotic population dynamics and viral predation in marine succession experiment using metagenomics: the confinement effect.</title>
        <authorList>
            <person name="Haro-Moreno J.M."/>
            <person name="Rodriguez-Valera F."/>
            <person name="Lopez-Perez M."/>
        </authorList>
    </citation>
    <scope>NUCLEOTIDE SEQUENCE [LARGE SCALE GENOMIC DNA]</scope>
    <source>
        <strain evidence="5">MED-G169</strain>
    </source>
</reference>
<dbReference type="Pfam" id="PF00392">
    <property type="entry name" value="GntR"/>
    <property type="match status" value="1"/>
</dbReference>
<accession>A0A520LQ33</accession>
<dbReference type="InterPro" id="IPR036390">
    <property type="entry name" value="WH_DNA-bd_sf"/>
</dbReference>
<dbReference type="AlphaFoldDB" id="A0A520LQ33"/>